<feature type="transmembrane region" description="Helical" evidence="5">
    <location>
        <begin position="12"/>
        <end position="41"/>
    </location>
</feature>
<evidence type="ECO:0000259" key="6">
    <source>
        <dbReference type="PROSITE" id="PS50928"/>
    </source>
</evidence>
<dbReference type="Proteomes" id="UP000318294">
    <property type="component" value="Unassembled WGS sequence"/>
</dbReference>
<dbReference type="InterPro" id="IPR000515">
    <property type="entry name" value="MetI-like"/>
</dbReference>
<comment type="caution">
    <text evidence="7">The sequence shown here is derived from an EMBL/GenBank/DDBJ whole genome shotgun (WGS) entry which is preliminary data.</text>
</comment>
<feature type="transmembrane region" description="Helical" evidence="5">
    <location>
        <begin position="702"/>
        <end position="724"/>
    </location>
</feature>
<comment type="similarity">
    <text evidence="5">Belongs to the binding-protein-dependent transport system permease family.</text>
</comment>
<feature type="transmembrane region" description="Helical" evidence="5">
    <location>
        <begin position="444"/>
        <end position="465"/>
    </location>
</feature>
<protein>
    <submittedName>
        <fullName evidence="7">Phosphate transport system permease protein PstC</fullName>
    </submittedName>
</protein>
<dbReference type="OrthoDB" id="9785113at2"/>
<keyword evidence="8" id="KW-1185">Reference proteome</keyword>
<dbReference type="InterPro" id="IPR035906">
    <property type="entry name" value="MetI-like_sf"/>
</dbReference>
<evidence type="ECO:0000256" key="3">
    <source>
        <dbReference type="ARBA" id="ARBA00022989"/>
    </source>
</evidence>
<dbReference type="PANTHER" id="PTHR42727:SF1">
    <property type="entry name" value="PHOSPHATE TRANSPORT SYSTEM PERMEASE"/>
    <property type="match status" value="1"/>
</dbReference>
<accession>A0A554XHG4</accession>
<dbReference type="PROSITE" id="PS50928">
    <property type="entry name" value="ABC_TM1"/>
    <property type="match status" value="1"/>
</dbReference>
<keyword evidence="2 5" id="KW-0812">Transmembrane</keyword>
<dbReference type="Pfam" id="PF00528">
    <property type="entry name" value="BPD_transp_1"/>
    <property type="match status" value="1"/>
</dbReference>
<dbReference type="AlphaFoldDB" id="A0A554XHG4"/>
<gene>
    <name evidence="7" type="primary">pstC</name>
    <name evidence="7" type="ORF">Tchar_00886</name>
</gene>
<keyword evidence="4 5" id="KW-0472">Membrane</keyword>
<dbReference type="SUPFAM" id="SSF69322">
    <property type="entry name" value="Tricorn protease domain 2"/>
    <property type="match status" value="1"/>
</dbReference>
<dbReference type="EMBL" id="VJON01000009">
    <property type="protein sequence ID" value="TSE35275.1"/>
    <property type="molecule type" value="Genomic_DNA"/>
</dbReference>
<dbReference type="Gene3D" id="1.10.3720.10">
    <property type="entry name" value="MetI-like"/>
    <property type="match status" value="1"/>
</dbReference>
<feature type="transmembrane region" description="Helical" evidence="5">
    <location>
        <begin position="662"/>
        <end position="682"/>
    </location>
</feature>
<sequence length="738" mass="80793">MRRRLLTDKWFRILMVVGGLGVIVAISAIFFYLASVVVPLFQEPEIERPQRFAVPGDATRPAVTLITDELREQVLRVQPDAHIIVVRYDDGRELGRTRVALPAGAKPLSAAVADRASGVFAFGLDDGRVVVAKAGFKVSFDAQSRRVIEPEVAYPAGSDPIDLGANGRALQLLAVQSSESGTTVAALTEDGRVLVNGIEIERNPITGAESVNSNGAELTPTPPQVRQLLIEYKQRELYVLAGANELWRYDISDKAKPELLEKVTLTAAGERVTALTMLSGGFSLIVGTERGALAQWFPVREEGTRFKLTHIRDFPAMPAAITALEPEHHRKGFMAGDAQGHLGSYFATSKRLLFLRRLTEQPIVALAYPPRGNGYMVEDAGGQMHTAIVHNDYPEVSFYATWQKVWYESYEEPAYVWQSSAANADFEPKFSLAPLTYGTLKATFYAMMVAVPLAILGAIYTAYFMSPRVRGMVKPTIEVMEALPTVILGFLAGLWLAPFVENNLAGVLLTLFTFPLAFVLAAWLFHLLPESLRQRVPPGWEAALLVPVTMAQIWLCLTIGHPLEAWLFDGDMPNWLSNVAGITFEQRNSLVVGIAMGFAVTPTIFSIAEDAVFSVPKHLTTGSLALGATPWQTLWRVVLLTASPGIFSAVMIGLGRAVGETMIVLMATGNTAVMDFSIFTGFRTLAANIGVEMPEAGVGETHYRLLFLSALVLFGFTFVVNTAAELVRQKLRERYQTI</sequence>
<evidence type="ECO:0000256" key="5">
    <source>
        <dbReference type="RuleBase" id="RU363032"/>
    </source>
</evidence>
<evidence type="ECO:0000256" key="1">
    <source>
        <dbReference type="ARBA" id="ARBA00004651"/>
    </source>
</evidence>
<evidence type="ECO:0000256" key="4">
    <source>
        <dbReference type="ARBA" id="ARBA00023136"/>
    </source>
</evidence>
<name>A0A554XHG4_9BURK</name>
<dbReference type="SUPFAM" id="SSF161098">
    <property type="entry name" value="MetI-like"/>
    <property type="match status" value="1"/>
</dbReference>
<evidence type="ECO:0000256" key="2">
    <source>
        <dbReference type="ARBA" id="ARBA00022692"/>
    </source>
</evidence>
<comment type="subcellular location">
    <subcellularLocation>
        <location evidence="1 5">Cell membrane</location>
        <topology evidence="1 5">Multi-pass membrane protein</topology>
    </subcellularLocation>
</comment>
<organism evidence="7 8">
    <name type="scientific">Tepidimonas charontis</name>
    <dbReference type="NCBI Taxonomy" id="2267262"/>
    <lineage>
        <taxon>Bacteria</taxon>
        <taxon>Pseudomonadati</taxon>
        <taxon>Pseudomonadota</taxon>
        <taxon>Betaproteobacteria</taxon>
        <taxon>Burkholderiales</taxon>
        <taxon>Tepidimonas</taxon>
    </lineage>
</organism>
<evidence type="ECO:0000313" key="7">
    <source>
        <dbReference type="EMBL" id="TSE35275.1"/>
    </source>
</evidence>
<feature type="transmembrane region" description="Helical" evidence="5">
    <location>
        <begin position="634"/>
        <end position="655"/>
    </location>
</feature>
<dbReference type="GO" id="GO:0005886">
    <property type="term" value="C:plasma membrane"/>
    <property type="evidence" value="ECO:0007669"/>
    <property type="project" value="UniProtKB-SubCell"/>
</dbReference>
<keyword evidence="5" id="KW-0813">Transport</keyword>
<feature type="domain" description="ABC transmembrane type-1" evidence="6">
    <location>
        <begin position="436"/>
        <end position="724"/>
    </location>
</feature>
<dbReference type="PANTHER" id="PTHR42727">
    <property type="entry name" value="PHOSPHATE TRANSPORT SYSTEM PERMEASE PROTEIN"/>
    <property type="match status" value="1"/>
</dbReference>
<keyword evidence="3 5" id="KW-1133">Transmembrane helix</keyword>
<evidence type="ECO:0000313" key="8">
    <source>
        <dbReference type="Proteomes" id="UP000318294"/>
    </source>
</evidence>
<reference evidence="7 8" key="1">
    <citation type="submission" date="2019-07" db="EMBL/GenBank/DDBJ databases">
        <title>Tepidimonas charontis SPSP-6 draft genome.</title>
        <authorList>
            <person name="Da Costa M.S."/>
            <person name="Froufe H.J.C."/>
            <person name="Egas C."/>
            <person name="Albuquerque L."/>
        </authorList>
    </citation>
    <scope>NUCLEOTIDE SEQUENCE [LARGE SCALE GENOMIC DNA]</scope>
    <source>
        <strain evidence="7 8">SPSP-6</strain>
    </source>
</reference>
<dbReference type="GO" id="GO:0055085">
    <property type="term" value="P:transmembrane transport"/>
    <property type="evidence" value="ECO:0007669"/>
    <property type="project" value="InterPro"/>
</dbReference>
<feature type="transmembrane region" description="Helical" evidence="5">
    <location>
        <begin position="477"/>
        <end position="498"/>
    </location>
</feature>
<proteinExistence type="inferred from homology"/>
<feature type="transmembrane region" description="Helical" evidence="5">
    <location>
        <begin position="504"/>
        <end position="528"/>
    </location>
</feature>
<dbReference type="CDD" id="cd06261">
    <property type="entry name" value="TM_PBP2"/>
    <property type="match status" value="1"/>
</dbReference>